<dbReference type="AlphaFoldDB" id="A0A1C5G8D3"/>
<dbReference type="InterPro" id="IPR036291">
    <property type="entry name" value="NAD(P)-bd_dom_sf"/>
</dbReference>
<dbReference type="InterPro" id="IPR002347">
    <property type="entry name" value="SDR_fam"/>
</dbReference>
<evidence type="ECO:0000313" key="3">
    <source>
        <dbReference type="EMBL" id="SCG15822.1"/>
    </source>
</evidence>
<proteinExistence type="inferred from homology"/>
<evidence type="ECO:0000256" key="2">
    <source>
        <dbReference type="ARBA" id="ARBA00023002"/>
    </source>
</evidence>
<dbReference type="GO" id="GO:0016491">
    <property type="term" value="F:oxidoreductase activity"/>
    <property type="evidence" value="ECO:0007669"/>
    <property type="project" value="UniProtKB-KW"/>
</dbReference>
<accession>A0A1C5G8D3</accession>
<reference evidence="3 4" key="1">
    <citation type="submission" date="2016-06" db="EMBL/GenBank/DDBJ databases">
        <authorList>
            <person name="Kjaerup R.B."/>
            <person name="Dalgaard T.S."/>
            <person name="Juul-Madsen H.R."/>
        </authorList>
    </citation>
    <scope>NUCLEOTIDE SEQUENCE [LARGE SCALE GENOMIC DNA]</scope>
    <source>
        <strain evidence="3 4">DSM 43913</strain>
    </source>
</reference>
<evidence type="ECO:0000313" key="4">
    <source>
        <dbReference type="Proteomes" id="UP000198251"/>
    </source>
</evidence>
<name>A0A1C5G8D3_MICEH</name>
<dbReference type="FunFam" id="3.40.50.720:FF:000084">
    <property type="entry name" value="Short-chain dehydrogenase reductase"/>
    <property type="match status" value="1"/>
</dbReference>
<dbReference type="PROSITE" id="PS00061">
    <property type="entry name" value="ADH_SHORT"/>
    <property type="match status" value="1"/>
</dbReference>
<keyword evidence="2" id="KW-0560">Oxidoreductase</keyword>
<keyword evidence="4" id="KW-1185">Reference proteome</keyword>
<dbReference type="PANTHER" id="PTHR43943">
    <property type="entry name" value="DEHYDROGENASE/REDUCTASE (SDR FAMILY) MEMBER 4"/>
    <property type="match status" value="1"/>
</dbReference>
<sequence length="278" mass="28009">MECDASIDVPSLTAVRSPPTICIVNADSGRLAGRVALVTGASRGIGLAIAHRLVAEGARVGLTARHPQALAEAVEALGGPARAVAVPGRADDPGHRRAAVDAVAEAFGPIDVLVNNVGINPAYGPLVDLDLTAARKILDVNLVGMLGWVQQVAVGMGGRGGCVVNVSSIAGRVPSPGIAFYGVSKAAVDHLTACLAVELAPKVRVNAVAPAVVKTRFAAALHEGREEEVAGAYPLGRLGLPRDVASAVAFLASDDASWITGQTLVLDGGVSLAGRPAG</sequence>
<gene>
    <name evidence="3" type="ORF">GA0070610_2066</name>
</gene>
<dbReference type="SUPFAM" id="SSF51735">
    <property type="entry name" value="NAD(P)-binding Rossmann-fold domains"/>
    <property type="match status" value="1"/>
</dbReference>
<dbReference type="InterPro" id="IPR020904">
    <property type="entry name" value="Sc_DH/Rdtase_CS"/>
</dbReference>
<dbReference type="PRINTS" id="PR00080">
    <property type="entry name" value="SDRFAMILY"/>
</dbReference>
<dbReference type="Gene3D" id="3.40.50.720">
    <property type="entry name" value="NAD(P)-binding Rossmann-like Domain"/>
    <property type="match status" value="1"/>
</dbReference>
<dbReference type="Pfam" id="PF13561">
    <property type="entry name" value="adh_short_C2"/>
    <property type="match status" value="1"/>
</dbReference>
<protein>
    <submittedName>
        <fullName evidence="3">NAD(P)-dependent dehydrogenase, short-chain alcohol dehydrogenase family</fullName>
    </submittedName>
</protein>
<dbReference type="PRINTS" id="PR00081">
    <property type="entry name" value="GDHRDH"/>
</dbReference>
<dbReference type="NCBIfam" id="NF005559">
    <property type="entry name" value="PRK07231.1"/>
    <property type="match status" value="1"/>
</dbReference>
<dbReference type="CDD" id="cd05233">
    <property type="entry name" value="SDR_c"/>
    <property type="match status" value="1"/>
</dbReference>
<dbReference type="Proteomes" id="UP000198251">
    <property type="component" value="Chromosome I"/>
</dbReference>
<dbReference type="EMBL" id="LT607733">
    <property type="protein sequence ID" value="SCG15822.1"/>
    <property type="molecule type" value="Genomic_DNA"/>
</dbReference>
<comment type="similarity">
    <text evidence="1">Belongs to the short-chain dehydrogenases/reductases (SDR) family.</text>
</comment>
<dbReference type="PANTHER" id="PTHR43943:SF2">
    <property type="entry name" value="DEHYDROGENASE_REDUCTASE 4"/>
    <property type="match status" value="1"/>
</dbReference>
<evidence type="ECO:0000256" key="1">
    <source>
        <dbReference type="ARBA" id="ARBA00006484"/>
    </source>
</evidence>
<organism evidence="3 4">
    <name type="scientific">Micromonospora echinofusca</name>
    <dbReference type="NCBI Taxonomy" id="47858"/>
    <lineage>
        <taxon>Bacteria</taxon>
        <taxon>Bacillati</taxon>
        <taxon>Actinomycetota</taxon>
        <taxon>Actinomycetes</taxon>
        <taxon>Micromonosporales</taxon>
        <taxon>Micromonosporaceae</taxon>
        <taxon>Micromonospora</taxon>
    </lineage>
</organism>